<dbReference type="AlphaFoldDB" id="A0A4Y2E7K0"/>
<dbReference type="Proteomes" id="UP000499080">
    <property type="component" value="Unassembled WGS sequence"/>
</dbReference>
<organism evidence="1 2">
    <name type="scientific">Araneus ventricosus</name>
    <name type="common">Orbweaver spider</name>
    <name type="synonym">Epeira ventricosa</name>
    <dbReference type="NCBI Taxonomy" id="182803"/>
    <lineage>
        <taxon>Eukaryota</taxon>
        <taxon>Metazoa</taxon>
        <taxon>Ecdysozoa</taxon>
        <taxon>Arthropoda</taxon>
        <taxon>Chelicerata</taxon>
        <taxon>Arachnida</taxon>
        <taxon>Araneae</taxon>
        <taxon>Araneomorphae</taxon>
        <taxon>Entelegynae</taxon>
        <taxon>Araneoidea</taxon>
        <taxon>Araneidae</taxon>
        <taxon>Araneus</taxon>
    </lineage>
</organism>
<proteinExistence type="predicted"/>
<sequence length="79" mass="8256">MSLPVADLGLMACVEEPCLVGTICSGVEATAGSQLNQLTEKDLGLMAYVEEPCLVGTICSSVEATADSQINQILCLKKH</sequence>
<dbReference type="EMBL" id="BGPR01000508">
    <property type="protein sequence ID" value="GBM23998.1"/>
    <property type="molecule type" value="Genomic_DNA"/>
</dbReference>
<accession>A0A4Y2E7K0</accession>
<evidence type="ECO:0000313" key="2">
    <source>
        <dbReference type="Proteomes" id="UP000499080"/>
    </source>
</evidence>
<evidence type="ECO:0000313" key="1">
    <source>
        <dbReference type="EMBL" id="GBM23998.1"/>
    </source>
</evidence>
<name>A0A4Y2E7K0_ARAVE</name>
<reference evidence="1 2" key="1">
    <citation type="journal article" date="2019" name="Sci. Rep.">
        <title>Orb-weaving spider Araneus ventricosus genome elucidates the spidroin gene catalogue.</title>
        <authorList>
            <person name="Kono N."/>
            <person name="Nakamura H."/>
            <person name="Ohtoshi R."/>
            <person name="Moran D.A.P."/>
            <person name="Shinohara A."/>
            <person name="Yoshida Y."/>
            <person name="Fujiwara M."/>
            <person name="Mori M."/>
            <person name="Tomita M."/>
            <person name="Arakawa K."/>
        </authorList>
    </citation>
    <scope>NUCLEOTIDE SEQUENCE [LARGE SCALE GENOMIC DNA]</scope>
</reference>
<protein>
    <submittedName>
        <fullName evidence="1">Uncharacterized protein</fullName>
    </submittedName>
</protein>
<gene>
    <name evidence="1" type="ORF">AVEN_274412_1</name>
</gene>
<keyword evidence="2" id="KW-1185">Reference proteome</keyword>
<comment type="caution">
    <text evidence="1">The sequence shown here is derived from an EMBL/GenBank/DDBJ whole genome shotgun (WGS) entry which is preliminary data.</text>
</comment>